<feature type="transmembrane region" description="Helical" evidence="8">
    <location>
        <begin position="7"/>
        <end position="31"/>
    </location>
</feature>
<dbReference type="InterPro" id="IPR022409">
    <property type="entry name" value="PKD/Chitinase_dom"/>
</dbReference>
<dbReference type="PANTHER" id="PTHR11861">
    <property type="entry name" value="MELANOCYTE PROTEIN PMEL 17-RELATED"/>
    <property type="match status" value="1"/>
</dbReference>
<evidence type="ECO:0000256" key="9">
    <source>
        <dbReference type="SAM" id="SignalP"/>
    </source>
</evidence>
<keyword evidence="6" id="KW-0325">Glycoprotein</keyword>
<dbReference type="GO" id="GO:0007155">
    <property type="term" value="P:cell adhesion"/>
    <property type="evidence" value="ECO:0007669"/>
    <property type="project" value="TreeGrafter"/>
</dbReference>
<accession>A0A7K9Z0Z5</accession>
<dbReference type="InterPro" id="IPR013783">
    <property type="entry name" value="Ig-like_fold"/>
</dbReference>
<evidence type="ECO:0000256" key="2">
    <source>
        <dbReference type="ARBA" id="ARBA00022692"/>
    </source>
</evidence>
<dbReference type="PANTHER" id="PTHR11861:SF11">
    <property type="entry name" value="TRANSMEMBRANE GLYCOPROTEIN NMB"/>
    <property type="match status" value="1"/>
</dbReference>
<evidence type="ECO:0000256" key="5">
    <source>
        <dbReference type="ARBA" id="ARBA00023136"/>
    </source>
</evidence>
<dbReference type="InterPro" id="IPR059017">
    <property type="entry name" value="PMEL_NMB_N"/>
</dbReference>
<protein>
    <submittedName>
        <fullName evidence="11">QNR71 protein</fullName>
    </submittedName>
</protein>
<comment type="caution">
    <text evidence="11">The sequence shown here is derived from an EMBL/GenBank/DDBJ whole genome shotgun (WGS) entry which is preliminary data.</text>
</comment>
<dbReference type="Pfam" id="PF20433">
    <property type="entry name" value="PKAT_KLD"/>
    <property type="match status" value="1"/>
</dbReference>
<dbReference type="AlphaFoldDB" id="A0A7K9Z0Z5"/>
<feature type="domain" description="PKD" evidence="10">
    <location>
        <begin position="282"/>
        <end position="322"/>
    </location>
</feature>
<dbReference type="InterPro" id="IPR046846">
    <property type="entry name" value="PKAT_KLD"/>
</dbReference>
<evidence type="ECO:0000313" key="12">
    <source>
        <dbReference type="Proteomes" id="UP000522663"/>
    </source>
</evidence>
<evidence type="ECO:0000256" key="1">
    <source>
        <dbReference type="ARBA" id="ARBA00004479"/>
    </source>
</evidence>
<dbReference type="GO" id="GO:0005886">
    <property type="term" value="C:plasma membrane"/>
    <property type="evidence" value="ECO:0007669"/>
    <property type="project" value="TreeGrafter"/>
</dbReference>
<evidence type="ECO:0000256" key="8">
    <source>
        <dbReference type="SAM" id="Phobius"/>
    </source>
</evidence>
<sequence length="586" mass="65717">LTCSCMLLGYLFCFASCEYFPTVCFLFYTGFQDVLSNGRTSPITYNKKIQGWSSDQNKWNEKLYPFWEENDPRWKDCWRGGKVTTKLVTDSPALVGSNVTFVVTLQFPKCQKEDSDGNIIYQRNCSPDFPAVQDQYVYNWTEWIDNCSWENCTSNHSHNIFPDGRPFPHHPGWRRRNFVYLFHTFGQYYQTIGRSSAIFSVNTANITLGKHIMAVSIYRRGHSTYVPIARARTTYVVTGEYKIPLFVSMSQKHDRNISDSIFIKDSPITFDVKIHDPSYYLNNSAISYKWNFGDGSGLFVESGATTSHTFALQGNFTLNLTVQAIIPVPCKPVTPTPSLPTPAELILKLCIYFSFFNPTVTVEASSNSDPSAPIETTEDNPDGGCHIYRYGYDTAGIAIVEGILEVNIIQMRNIQMTESQAENPLVDFVVTCQGSLPTDVCTAVSDPTCQVSQGMVCDPIIVTDECLLTIRRAFDEPGTYCINITLGDDTSQALASALISVNGGESVQFRWTTKGIFIFLGLLAVFGAIGAFVLYKRYKQYKPIERSAGQAENQEGLSAYVSNLRAFFFPKSTERNPLLKSKPGIV</sequence>
<keyword evidence="12" id="KW-1185">Reference proteome</keyword>
<dbReference type="SMART" id="SM00089">
    <property type="entry name" value="PKD"/>
    <property type="match status" value="1"/>
</dbReference>
<dbReference type="GO" id="GO:0005178">
    <property type="term" value="F:integrin binding"/>
    <property type="evidence" value="ECO:0007669"/>
    <property type="project" value="TreeGrafter"/>
</dbReference>
<feature type="signal peptide" evidence="9">
    <location>
        <begin position="1"/>
        <end position="17"/>
    </location>
</feature>
<evidence type="ECO:0000256" key="6">
    <source>
        <dbReference type="ARBA" id="ARBA00023180"/>
    </source>
</evidence>
<dbReference type="Proteomes" id="UP000522663">
    <property type="component" value="Unassembled WGS sequence"/>
</dbReference>
<gene>
    <name evidence="11" type="primary">Qnr71</name>
    <name evidence="11" type="ORF">ODOGUJ_R12273</name>
</gene>
<proteinExistence type="inferred from homology"/>
<dbReference type="Gene3D" id="2.60.40.10">
    <property type="entry name" value="Immunoglobulins"/>
    <property type="match status" value="1"/>
</dbReference>
<keyword evidence="3 9" id="KW-0732">Signal</keyword>
<evidence type="ECO:0000256" key="7">
    <source>
        <dbReference type="ARBA" id="ARBA00025776"/>
    </source>
</evidence>
<dbReference type="Pfam" id="PF26141">
    <property type="entry name" value="PMEL_NMB_N"/>
    <property type="match status" value="1"/>
</dbReference>
<dbReference type="InterPro" id="IPR035986">
    <property type="entry name" value="PKD_dom_sf"/>
</dbReference>
<dbReference type="SUPFAM" id="SSF49299">
    <property type="entry name" value="PKD domain"/>
    <property type="match status" value="1"/>
</dbReference>
<dbReference type="EMBL" id="VXAB01013663">
    <property type="protein sequence ID" value="NXJ16002.1"/>
    <property type="molecule type" value="Genomic_DNA"/>
</dbReference>
<keyword evidence="5 8" id="KW-0472">Membrane</keyword>
<feature type="chain" id="PRO_5029792758" evidence="9">
    <location>
        <begin position="18"/>
        <end position="586"/>
    </location>
</feature>
<name>A0A7K9Z0Z5_9GALL</name>
<dbReference type="CDD" id="cd00146">
    <property type="entry name" value="PKD"/>
    <property type="match status" value="1"/>
</dbReference>
<dbReference type="FunFam" id="2.60.40.10:FF:000893">
    <property type="entry name" value="Transmembrane glycoprotein NMB"/>
    <property type="match status" value="1"/>
</dbReference>
<evidence type="ECO:0000259" key="10">
    <source>
        <dbReference type="PROSITE" id="PS50093"/>
    </source>
</evidence>
<comment type="subcellular location">
    <subcellularLocation>
        <location evidence="1">Membrane</location>
        <topology evidence="1">Single-pass type I membrane protein</topology>
    </subcellularLocation>
</comment>
<keyword evidence="2 8" id="KW-0812">Transmembrane</keyword>
<dbReference type="OrthoDB" id="9940970at2759"/>
<feature type="non-terminal residue" evidence="11">
    <location>
        <position position="1"/>
    </location>
</feature>
<feature type="transmembrane region" description="Helical" evidence="8">
    <location>
        <begin position="516"/>
        <end position="535"/>
    </location>
</feature>
<feature type="non-terminal residue" evidence="11">
    <location>
        <position position="586"/>
    </location>
</feature>
<comment type="similarity">
    <text evidence="7">Belongs to the PMEL/NMB family.</text>
</comment>
<dbReference type="InterPro" id="IPR000601">
    <property type="entry name" value="PKD_dom"/>
</dbReference>
<dbReference type="Pfam" id="PF18911">
    <property type="entry name" value="PKD_4"/>
    <property type="match status" value="1"/>
</dbReference>
<evidence type="ECO:0000256" key="4">
    <source>
        <dbReference type="ARBA" id="ARBA00022989"/>
    </source>
</evidence>
<organism evidence="11 12">
    <name type="scientific">Odontophorus gujanensis</name>
    <name type="common">marbled wood quail</name>
    <dbReference type="NCBI Taxonomy" id="886794"/>
    <lineage>
        <taxon>Eukaryota</taxon>
        <taxon>Metazoa</taxon>
        <taxon>Chordata</taxon>
        <taxon>Craniata</taxon>
        <taxon>Vertebrata</taxon>
        <taxon>Euteleostomi</taxon>
        <taxon>Archelosauria</taxon>
        <taxon>Archosauria</taxon>
        <taxon>Dinosauria</taxon>
        <taxon>Saurischia</taxon>
        <taxon>Theropoda</taxon>
        <taxon>Coelurosauria</taxon>
        <taxon>Aves</taxon>
        <taxon>Neognathae</taxon>
        <taxon>Galloanserae</taxon>
        <taxon>Galliformes</taxon>
        <taxon>Odontophoridae</taxon>
        <taxon>Odontophorus</taxon>
    </lineage>
</organism>
<evidence type="ECO:0000313" key="11">
    <source>
        <dbReference type="EMBL" id="NXJ16002.1"/>
    </source>
</evidence>
<dbReference type="PROSITE" id="PS50093">
    <property type="entry name" value="PKD"/>
    <property type="match status" value="1"/>
</dbReference>
<dbReference type="InterPro" id="IPR045219">
    <property type="entry name" value="PKAT"/>
</dbReference>
<reference evidence="11 12" key="1">
    <citation type="submission" date="2019-09" db="EMBL/GenBank/DDBJ databases">
        <title>Bird 10,000 Genomes (B10K) Project - Family phase.</title>
        <authorList>
            <person name="Zhang G."/>
        </authorList>
    </citation>
    <scope>NUCLEOTIDE SEQUENCE [LARGE SCALE GENOMIC DNA]</scope>
    <source>
        <strain evidence="11">B10K-DU-001-53</strain>
        <tissue evidence="11">Muscle</tissue>
    </source>
</reference>
<keyword evidence="4 8" id="KW-1133">Transmembrane helix</keyword>
<evidence type="ECO:0000256" key="3">
    <source>
        <dbReference type="ARBA" id="ARBA00022729"/>
    </source>
</evidence>